<accession>A0A2N9G8L9</accession>
<dbReference type="AlphaFoldDB" id="A0A2N9G8L9"/>
<sequence length="396" mass="44547">MEGGHGWHVASLRSTGLPDKKIMNREMLRFRPIAPKPVAGGGSGSSYTVTENKSLLVSKARTKRKYVRVHKNNNEYKRKKMVSEEEMVLKTLQLLPEKAEMEDLGAGDSWSKVDDDPTAENNHNRDPQMLLNDKKWVVHNVEPGGGSDLTVEMGQMRVVQSWVTVESVTDTCMDVRWLGSTDVEKMKNLERDTCPGFVSDGLNRVQWVNEAYKRMVMKVECDGQSPECECLVRLVVKVKFPYSYQAFTGRVRLQHTWRNQKSSKVVPCDVWRMDCGGFSWRLDVKAALSLAPATLPSQAHYGQSISSFNATAISGGGHFLPNLTQRSSTLYSSRSLHPQSSRASHRGLIDRALELLHRDRSSCRNPIILSNSKLYCPIPIVARIIEEQAFSVVDSH</sequence>
<name>A0A2N9G8L9_FAGSY</name>
<dbReference type="InterPro" id="IPR057710">
    <property type="entry name" value="DUF7950"/>
</dbReference>
<dbReference type="Pfam" id="PF25821">
    <property type="entry name" value="DUF7950"/>
    <property type="match status" value="1"/>
</dbReference>
<evidence type="ECO:0000259" key="2">
    <source>
        <dbReference type="Pfam" id="PF25821"/>
    </source>
</evidence>
<dbReference type="EMBL" id="OIVN01001591">
    <property type="protein sequence ID" value="SPC95689.1"/>
    <property type="molecule type" value="Genomic_DNA"/>
</dbReference>
<reference evidence="3" key="1">
    <citation type="submission" date="2018-02" db="EMBL/GenBank/DDBJ databases">
        <authorList>
            <person name="Cohen D.B."/>
            <person name="Kent A.D."/>
        </authorList>
    </citation>
    <scope>NUCLEOTIDE SEQUENCE</scope>
</reference>
<dbReference type="PANTHER" id="PTHR33595:SF26">
    <property type="entry name" value="(RAPE) HYPOTHETICAL PROTEIN"/>
    <property type="match status" value="1"/>
</dbReference>
<organism evidence="3">
    <name type="scientific">Fagus sylvatica</name>
    <name type="common">Beechnut</name>
    <dbReference type="NCBI Taxonomy" id="28930"/>
    <lineage>
        <taxon>Eukaryota</taxon>
        <taxon>Viridiplantae</taxon>
        <taxon>Streptophyta</taxon>
        <taxon>Embryophyta</taxon>
        <taxon>Tracheophyta</taxon>
        <taxon>Spermatophyta</taxon>
        <taxon>Magnoliopsida</taxon>
        <taxon>eudicotyledons</taxon>
        <taxon>Gunneridae</taxon>
        <taxon>Pentapetalae</taxon>
        <taxon>rosids</taxon>
        <taxon>fabids</taxon>
        <taxon>Fagales</taxon>
        <taxon>Fagaceae</taxon>
        <taxon>Fagus</taxon>
    </lineage>
</organism>
<feature type="domain" description="DUF7950" evidence="2">
    <location>
        <begin position="159"/>
        <end position="289"/>
    </location>
</feature>
<dbReference type="PANTHER" id="PTHR33595">
    <property type="entry name" value="VON WILLEBRAND FACTOR A DOMAIN PROTEIN"/>
    <property type="match status" value="1"/>
</dbReference>
<evidence type="ECO:0000313" key="3">
    <source>
        <dbReference type="EMBL" id="SPC95689.1"/>
    </source>
</evidence>
<feature type="region of interest" description="Disordered" evidence="1">
    <location>
        <begin position="103"/>
        <end position="126"/>
    </location>
</feature>
<proteinExistence type="predicted"/>
<evidence type="ECO:0000256" key="1">
    <source>
        <dbReference type="SAM" id="MobiDB-lite"/>
    </source>
</evidence>
<gene>
    <name evidence="3" type="ORF">FSB_LOCUS23571</name>
</gene>
<protein>
    <recommendedName>
        <fullName evidence="2">DUF7950 domain-containing protein</fullName>
    </recommendedName>
</protein>